<dbReference type="InterPro" id="IPR011659">
    <property type="entry name" value="WD40"/>
</dbReference>
<feature type="binding site" evidence="7">
    <location>
        <position position="44"/>
    </location>
    <ligand>
        <name>ATP</name>
        <dbReference type="ChEBI" id="CHEBI:30616"/>
    </ligand>
</feature>
<keyword evidence="3" id="KW-0808">Transferase</keyword>
<sequence>MPTPERLQAALADRYRIERELGAGGMANVYLAEDLKHGRKVALKVLKPELAAVLGAERFVVEIKTTAALQHPHILPLFDSGTADGFLFYVMPFIDGETLRDKLNRETQFSVDEAVRITREIAEALHYAHAHGVIHRDIKPENILLANGRPMVADFGIALAVSAAAGGRMTETGLSLGTPHYMSPEQATAEKEITGRSDVYSLASVCYEMLTGNPPHVGSSAQQIIMRIITEQPEPVTLHRKTVPPHVAAAVAKALEKLPADRFESAEKFAEALANPAFTTMTGVGAQAMAARAAARAPLLAASVIAAVATVAAVFLALRPQPEQPVTRFQLALPDSQMLVPGYPAPVPAPDGSFLVYHGPVPGNPAVPQLWIKRRDQATADPIPGSVGAGYIAISPDGRRLAFDNSGRVRIMPVTGGASVVVAEPTALPFGIAWLDNERVLYTAAPADNPSLMEIFLVPASGGESRRLGLLREGRAAVLPSPIAGRDAFLFLSCASVIDCDLHVFDLRTDSAKALVSGSLLGVHAASGHLLFERGGALLAVRFDASSLEMRGDPVQLFSTLSIQAPGSASIGADGTMIAMNGGSAGFGSTQEFVWVDRNGRQEQVDPAMGPLRMTVTGSNHGWSLSPDGSRVAIGLATASGDDIWVKQLPRGPLTRATIDAAGEFRPRWMPDGKSLVFPTVTDVRVRRADGTGRDSVILRGQLNEVRMSPDGKWLLARGGAASSVDGGRDILAMRIGVDTALRPLLATQQYDETAPSLSPDGNWLLYQSNESGRRELFVRPFPDVDRVRVQVSLGGGEAPLWSRNGREIFFLSLDRQMMAVDFTAGTTPVVSEPRALFPVPRELLAVETAFYTPWDVAPDGRFLMTRSLGLREGDAPVPIVTYNLFAELRRLLPR</sequence>
<dbReference type="InterPro" id="IPR017441">
    <property type="entry name" value="Protein_kinase_ATP_BS"/>
</dbReference>
<evidence type="ECO:0000313" key="10">
    <source>
        <dbReference type="EMBL" id="WKW14299.1"/>
    </source>
</evidence>
<dbReference type="PROSITE" id="PS00108">
    <property type="entry name" value="PROTEIN_KINASE_ST"/>
    <property type="match status" value="1"/>
</dbReference>
<evidence type="ECO:0000256" key="6">
    <source>
        <dbReference type="ARBA" id="ARBA00022840"/>
    </source>
</evidence>
<dbReference type="PANTHER" id="PTHR43289:SF6">
    <property type="entry name" value="SERINE_THREONINE-PROTEIN KINASE NEKL-3"/>
    <property type="match status" value="1"/>
</dbReference>
<gene>
    <name evidence="9" type="ORF">Strain138_000634</name>
    <name evidence="10" type="ORF">Strain318_000634</name>
</gene>
<dbReference type="PROSITE" id="PS00107">
    <property type="entry name" value="PROTEIN_KINASE_ATP"/>
    <property type="match status" value="1"/>
</dbReference>
<evidence type="ECO:0000256" key="3">
    <source>
        <dbReference type="ARBA" id="ARBA00022679"/>
    </source>
</evidence>
<dbReference type="GO" id="GO:0004674">
    <property type="term" value="F:protein serine/threonine kinase activity"/>
    <property type="evidence" value="ECO:0007669"/>
    <property type="project" value="UniProtKB-KW"/>
</dbReference>
<protein>
    <recommendedName>
        <fullName evidence="1">non-specific serine/threonine protein kinase</fullName>
        <ecNumber evidence="1">2.7.11.1</ecNumber>
    </recommendedName>
</protein>
<dbReference type="SMART" id="SM00220">
    <property type="entry name" value="S_TKc"/>
    <property type="match status" value="1"/>
</dbReference>
<dbReference type="InterPro" id="IPR008271">
    <property type="entry name" value="Ser/Thr_kinase_AS"/>
</dbReference>
<dbReference type="RefSeq" id="WP_367887087.1">
    <property type="nucleotide sequence ID" value="NZ_CP130612.1"/>
</dbReference>
<dbReference type="Pfam" id="PF00069">
    <property type="entry name" value="Pkinase"/>
    <property type="match status" value="1"/>
</dbReference>
<dbReference type="PROSITE" id="PS50011">
    <property type="entry name" value="PROTEIN_KINASE_DOM"/>
    <property type="match status" value="1"/>
</dbReference>
<organism evidence="9">
    <name type="scientific">Pseudogemmatithrix spongiicola</name>
    <dbReference type="NCBI Taxonomy" id="3062599"/>
    <lineage>
        <taxon>Bacteria</taxon>
        <taxon>Pseudomonadati</taxon>
        <taxon>Gemmatimonadota</taxon>
        <taxon>Gemmatimonadia</taxon>
        <taxon>Gemmatimonadales</taxon>
        <taxon>Gemmatimonadaceae</taxon>
        <taxon>Pseudogemmatithrix</taxon>
    </lineage>
</organism>
<keyword evidence="11" id="KW-1185">Reference proteome</keyword>
<evidence type="ECO:0000256" key="1">
    <source>
        <dbReference type="ARBA" id="ARBA00012513"/>
    </source>
</evidence>
<keyword evidence="6 7" id="KW-0067">ATP-binding</keyword>
<reference evidence="9" key="1">
    <citation type="submission" date="2023-07" db="EMBL/GenBank/DDBJ databases">
        <authorList>
            <person name="Haufschild T."/>
            <person name="Kallscheuer N."/>
            <person name="Hammer J."/>
            <person name="Kohn T."/>
            <person name="Kabuu M."/>
            <person name="Jogler M."/>
            <person name="Wohfarth N."/>
            <person name="Heuer A."/>
            <person name="Rohde M."/>
            <person name="van Teeseling M.C.F."/>
            <person name="Jogler C."/>
        </authorList>
    </citation>
    <scope>NUCLEOTIDE SEQUENCE</scope>
    <source>
        <strain evidence="9">Strain 138</strain>
        <strain evidence="10">Strain 318</strain>
    </source>
</reference>
<evidence type="ECO:0000256" key="4">
    <source>
        <dbReference type="ARBA" id="ARBA00022741"/>
    </source>
</evidence>
<dbReference type="PANTHER" id="PTHR43289">
    <property type="entry name" value="MITOGEN-ACTIVATED PROTEIN KINASE KINASE KINASE 20-RELATED"/>
    <property type="match status" value="1"/>
</dbReference>
<dbReference type="EC" id="2.7.11.1" evidence="1"/>
<dbReference type="SUPFAM" id="SSF82171">
    <property type="entry name" value="DPP6 N-terminal domain-like"/>
    <property type="match status" value="1"/>
</dbReference>
<keyword evidence="2" id="KW-0723">Serine/threonine-protein kinase</keyword>
<dbReference type="SUPFAM" id="SSF56112">
    <property type="entry name" value="Protein kinase-like (PK-like)"/>
    <property type="match status" value="1"/>
</dbReference>
<dbReference type="Gene3D" id="3.30.200.20">
    <property type="entry name" value="Phosphorylase Kinase, domain 1"/>
    <property type="match status" value="1"/>
</dbReference>
<feature type="domain" description="Protein kinase" evidence="8">
    <location>
        <begin position="15"/>
        <end position="278"/>
    </location>
</feature>
<evidence type="ECO:0000313" key="11">
    <source>
        <dbReference type="Proteomes" id="UP001229955"/>
    </source>
</evidence>
<keyword evidence="5 9" id="KW-0418">Kinase</keyword>
<dbReference type="AlphaFoldDB" id="A0AA49JT05"/>
<evidence type="ECO:0000256" key="2">
    <source>
        <dbReference type="ARBA" id="ARBA00022527"/>
    </source>
</evidence>
<dbReference type="GO" id="GO:0005524">
    <property type="term" value="F:ATP binding"/>
    <property type="evidence" value="ECO:0007669"/>
    <property type="project" value="UniProtKB-UniRule"/>
</dbReference>
<evidence type="ECO:0000313" key="9">
    <source>
        <dbReference type="EMBL" id="WKW11389.1"/>
    </source>
</evidence>
<dbReference type="EMBL" id="CP130613">
    <property type="protein sequence ID" value="WKW14299.1"/>
    <property type="molecule type" value="Genomic_DNA"/>
</dbReference>
<accession>A0AA49JYN2</accession>
<keyword evidence="4 7" id="KW-0547">Nucleotide-binding</keyword>
<dbReference type="Proteomes" id="UP001229955">
    <property type="component" value="Chromosome"/>
</dbReference>
<evidence type="ECO:0000256" key="7">
    <source>
        <dbReference type="PROSITE-ProRule" id="PRU10141"/>
    </source>
</evidence>
<evidence type="ECO:0000259" key="8">
    <source>
        <dbReference type="PROSITE" id="PS50011"/>
    </source>
</evidence>
<accession>A0AA49JT05</accession>
<dbReference type="Pfam" id="PF07676">
    <property type="entry name" value="PD40"/>
    <property type="match status" value="2"/>
</dbReference>
<dbReference type="EMBL" id="CP130612">
    <property type="protein sequence ID" value="WKW11389.1"/>
    <property type="molecule type" value="Genomic_DNA"/>
</dbReference>
<proteinExistence type="predicted"/>
<dbReference type="InterPro" id="IPR011009">
    <property type="entry name" value="Kinase-like_dom_sf"/>
</dbReference>
<dbReference type="InterPro" id="IPR000719">
    <property type="entry name" value="Prot_kinase_dom"/>
</dbReference>
<dbReference type="FunFam" id="1.10.510.10:FF:000021">
    <property type="entry name" value="Serine/threonine protein kinase"/>
    <property type="match status" value="1"/>
</dbReference>
<dbReference type="Gene3D" id="2.120.10.30">
    <property type="entry name" value="TolB, C-terminal domain"/>
    <property type="match status" value="2"/>
</dbReference>
<dbReference type="Gene3D" id="1.10.510.10">
    <property type="entry name" value="Transferase(Phosphotransferase) domain 1"/>
    <property type="match status" value="1"/>
</dbReference>
<name>A0AA49JT05_9BACT</name>
<dbReference type="InterPro" id="IPR011042">
    <property type="entry name" value="6-blade_b-propeller_TolB-like"/>
</dbReference>
<dbReference type="KEGG" id="pspc:Strain318_000634"/>
<dbReference type="CDD" id="cd14014">
    <property type="entry name" value="STKc_PknB_like"/>
    <property type="match status" value="1"/>
</dbReference>
<evidence type="ECO:0000256" key="5">
    <source>
        <dbReference type="ARBA" id="ARBA00022777"/>
    </source>
</evidence>